<proteinExistence type="predicted"/>
<evidence type="ECO:0000313" key="1">
    <source>
        <dbReference type="EMBL" id="ESK87505.1"/>
    </source>
</evidence>
<dbReference type="AlphaFoldDB" id="V2X4W9"/>
<dbReference type="KEGG" id="mrr:Moror_2055"/>
<reference evidence="1 2" key="1">
    <citation type="journal article" date="2014" name="BMC Genomics">
        <title>Genome and secretome analysis of the hemibiotrophic fungal pathogen, Moniliophthora roreri, which causes frosty pod rot disease of cacao: mechanisms of the biotrophic and necrotrophic phases.</title>
        <authorList>
            <person name="Meinhardt L.W."/>
            <person name="Costa G.G.L."/>
            <person name="Thomazella D.P.T."/>
            <person name="Teixeira P.J.P.L."/>
            <person name="Carazzolle M.F."/>
            <person name="Schuster S.C."/>
            <person name="Carlson J.E."/>
            <person name="Guiltinan M.J."/>
            <person name="Mieczkowski P."/>
            <person name="Farmer A."/>
            <person name="Ramaraj T."/>
            <person name="Crozier J."/>
            <person name="Davis R.E."/>
            <person name="Shao J."/>
            <person name="Melnick R.L."/>
            <person name="Pereira G.A.G."/>
            <person name="Bailey B.A."/>
        </authorList>
    </citation>
    <scope>NUCLEOTIDE SEQUENCE [LARGE SCALE GENOMIC DNA]</scope>
    <source>
        <strain evidence="1 2">MCA 2997</strain>
    </source>
</reference>
<dbReference type="HOGENOM" id="CLU_713881_0_0_1"/>
<name>V2X4W9_MONRO</name>
<keyword evidence="2" id="KW-1185">Reference proteome</keyword>
<gene>
    <name evidence="1" type="ORF">Moror_2055</name>
</gene>
<evidence type="ECO:0000313" key="2">
    <source>
        <dbReference type="Proteomes" id="UP000017559"/>
    </source>
</evidence>
<sequence>MPRKRRRRASLADVSVDGINRPTKTRRVKKTEANNTSLEVDGHSLFTEFSVGQSLDRALLSDHGVIPTPQTYAELKRSKNPKEWRRLPSLKMVQLLTSQWLIPSMVEVNLENLDSTIQNWFNEQKIFVDHELQEIEIQQYSPWLKKGERKASKRDLVAIQFQCLRCFDVAIRHMLSDSCKAACDYSKSLDFSDHFKLLPTTPLAAWILDDQQLDVFTTTADMLDAENRAYECIQCRFAAQDDEETRDTPAYYMYMTWREFINHKCAWNQDVPFNVDVAPYQSIEYNHLLESLTSLGSSNYIPETCFYVVDGRCVVHDLQSQNYSPNSHLPGDIRWPIYSQRKLWSCGICNEFVDGLGSRKEVEEHLRVKHGVTSPRVPEDIFYAADL</sequence>
<protein>
    <submittedName>
        <fullName evidence="1">Uncharacterized protein</fullName>
    </submittedName>
</protein>
<dbReference type="EMBL" id="AWSO01000774">
    <property type="protein sequence ID" value="ESK87505.1"/>
    <property type="molecule type" value="Genomic_DNA"/>
</dbReference>
<dbReference type="Proteomes" id="UP000017559">
    <property type="component" value="Unassembled WGS sequence"/>
</dbReference>
<comment type="caution">
    <text evidence="1">The sequence shown here is derived from an EMBL/GenBank/DDBJ whole genome shotgun (WGS) entry which is preliminary data.</text>
</comment>
<accession>V2X4W9</accession>
<organism evidence="1 2">
    <name type="scientific">Moniliophthora roreri (strain MCA 2997)</name>
    <name type="common">Cocoa frosty pod rot fungus</name>
    <name type="synonym">Crinipellis roreri</name>
    <dbReference type="NCBI Taxonomy" id="1381753"/>
    <lineage>
        <taxon>Eukaryota</taxon>
        <taxon>Fungi</taxon>
        <taxon>Dikarya</taxon>
        <taxon>Basidiomycota</taxon>
        <taxon>Agaricomycotina</taxon>
        <taxon>Agaricomycetes</taxon>
        <taxon>Agaricomycetidae</taxon>
        <taxon>Agaricales</taxon>
        <taxon>Marasmiineae</taxon>
        <taxon>Marasmiaceae</taxon>
        <taxon>Moniliophthora</taxon>
    </lineage>
</organism>